<evidence type="ECO:0000313" key="1">
    <source>
        <dbReference type="EMBL" id="MBP1938568.1"/>
    </source>
</evidence>
<dbReference type="Proteomes" id="UP001519273">
    <property type="component" value="Unassembled WGS sequence"/>
</dbReference>
<protein>
    <recommendedName>
        <fullName evidence="3">Paeninodin family lasso peptide</fullName>
    </recommendedName>
</protein>
<name>A0ABS4H7P6_9BACL</name>
<accession>A0ABS4H7P6</accession>
<dbReference type="EMBL" id="JAGGKP010000017">
    <property type="protein sequence ID" value="MBP1938568.1"/>
    <property type="molecule type" value="Genomic_DNA"/>
</dbReference>
<dbReference type="RefSeq" id="WP_209853172.1">
    <property type="nucleotide sequence ID" value="NZ_CBCRVE010000016.1"/>
</dbReference>
<evidence type="ECO:0008006" key="3">
    <source>
        <dbReference type="Google" id="ProtNLM"/>
    </source>
</evidence>
<keyword evidence="2" id="KW-1185">Reference proteome</keyword>
<organism evidence="1 2">
    <name type="scientific">Paenibacillus sediminis</name>
    <dbReference type="NCBI Taxonomy" id="664909"/>
    <lineage>
        <taxon>Bacteria</taxon>
        <taxon>Bacillati</taxon>
        <taxon>Bacillota</taxon>
        <taxon>Bacilli</taxon>
        <taxon>Bacillales</taxon>
        <taxon>Paenibacillaceae</taxon>
        <taxon>Paenibacillus</taxon>
    </lineage>
</organism>
<sequence>MKNQEMEPISVQKVNVELENVLKVEDFVIEELPSLPLALEQGDWSSW</sequence>
<evidence type="ECO:0000313" key="2">
    <source>
        <dbReference type="Proteomes" id="UP001519273"/>
    </source>
</evidence>
<reference evidence="1 2" key="1">
    <citation type="submission" date="2021-03" db="EMBL/GenBank/DDBJ databases">
        <title>Genomic Encyclopedia of Type Strains, Phase IV (KMG-IV): sequencing the most valuable type-strain genomes for metagenomic binning, comparative biology and taxonomic classification.</title>
        <authorList>
            <person name="Goeker M."/>
        </authorList>
    </citation>
    <scope>NUCLEOTIDE SEQUENCE [LARGE SCALE GENOMIC DNA]</scope>
    <source>
        <strain evidence="1 2">DSM 23491</strain>
    </source>
</reference>
<comment type="caution">
    <text evidence="1">The sequence shown here is derived from an EMBL/GenBank/DDBJ whole genome shotgun (WGS) entry which is preliminary data.</text>
</comment>
<gene>
    <name evidence="1" type="ORF">J2Z20_003508</name>
</gene>
<proteinExistence type="predicted"/>